<evidence type="ECO:0000256" key="1">
    <source>
        <dbReference type="ARBA" id="ARBA00023125"/>
    </source>
</evidence>
<dbReference type="PANTHER" id="PTHR30055">
    <property type="entry name" value="HTH-TYPE TRANSCRIPTIONAL REGULATOR RUTR"/>
    <property type="match status" value="1"/>
</dbReference>
<dbReference type="InterPro" id="IPR050109">
    <property type="entry name" value="HTH-type_TetR-like_transc_reg"/>
</dbReference>
<dbReference type="eggNOG" id="COG1309">
    <property type="taxonomic scope" value="Bacteria"/>
</dbReference>
<dbReference type="SUPFAM" id="SSF48498">
    <property type="entry name" value="Tetracyclin repressor-like, C-terminal domain"/>
    <property type="match status" value="1"/>
</dbReference>
<dbReference type="EMBL" id="BAHC01000065">
    <property type="protein sequence ID" value="GAB89576.1"/>
    <property type="molecule type" value="Genomic_DNA"/>
</dbReference>
<evidence type="ECO:0000259" key="3">
    <source>
        <dbReference type="PROSITE" id="PS50977"/>
    </source>
</evidence>
<dbReference type="SUPFAM" id="SSF46689">
    <property type="entry name" value="Homeodomain-like"/>
    <property type="match status" value="1"/>
</dbReference>
<protein>
    <submittedName>
        <fullName evidence="4">Putative TetR family transcriptional regulator</fullName>
    </submittedName>
</protein>
<dbReference type="InterPro" id="IPR009057">
    <property type="entry name" value="Homeodomain-like_sf"/>
</dbReference>
<feature type="DNA-binding region" description="H-T-H motif" evidence="2">
    <location>
        <begin position="18"/>
        <end position="37"/>
    </location>
</feature>
<reference evidence="4 5" key="1">
    <citation type="submission" date="2012-08" db="EMBL/GenBank/DDBJ databases">
        <title>Whole genome shotgun sequence of Gordonia rhizosphera NBRC 16068.</title>
        <authorList>
            <person name="Takarada H."/>
            <person name="Isaki S."/>
            <person name="Hosoyama A."/>
            <person name="Tsuchikane K."/>
            <person name="Katsumata H."/>
            <person name="Baba S."/>
            <person name="Ohji S."/>
            <person name="Yamazaki S."/>
            <person name="Fujita N."/>
        </authorList>
    </citation>
    <scope>NUCLEOTIDE SEQUENCE [LARGE SCALE GENOMIC DNA]</scope>
    <source>
        <strain evidence="4 5">NBRC 16068</strain>
    </source>
</reference>
<dbReference type="InterPro" id="IPR001647">
    <property type="entry name" value="HTH_TetR"/>
</dbReference>
<dbReference type="RefSeq" id="WP_006331647.1">
    <property type="nucleotide sequence ID" value="NZ_BAHC01000065.1"/>
</dbReference>
<evidence type="ECO:0000313" key="4">
    <source>
        <dbReference type="EMBL" id="GAB89576.1"/>
    </source>
</evidence>
<dbReference type="PANTHER" id="PTHR30055:SF223">
    <property type="entry name" value="HTH-TYPE TRANSCRIPTIONAL REGULATOR UIDR"/>
    <property type="match status" value="1"/>
</dbReference>
<dbReference type="Pfam" id="PF00440">
    <property type="entry name" value="TetR_N"/>
    <property type="match status" value="1"/>
</dbReference>
<dbReference type="OrthoDB" id="3787664at2"/>
<dbReference type="PRINTS" id="PR00455">
    <property type="entry name" value="HTHTETR"/>
</dbReference>
<evidence type="ECO:0000313" key="5">
    <source>
        <dbReference type="Proteomes" id="UP000008363"/>
    </source>
</evidence>
<gene>
    <name evidence="4" type="ORF">GORHZ_065_00420</name>
</gene>
<keyword evidence="5" id="KW-1185">Reference proteome</keyword>
<evidence type="ECO:0000256" key="2">
    <source>
        <dbReference type="PROSITE-ProRule" id="PRU00335"/>
    </source>
</evidence>
<feature type="domain" description="HTH tetR-type" evidence="3">
    <location>
        <begin position="1"/>
        <end position="55"/>
    </location>
</feature>
<dbReference type="GO" id="GO:0003700">
    <property type="term" value="F:DNA-binding transcription factor activity"/>
    <property type="evidence" value="ECO:0007669"/>
    <property type="project" value="TreeGrafter"/>
</dbReference>
<proteinExistence type="predicted"/>
<dbReference type="GO" id="GO:0000976">
    <property type="term" value="F:transcription cis-regulatory region binding"/>
    <property type="evidence" value="ECO:0007669"/>
    <property type="project" value="TreeGrafter"/>
</dbReference>
<name>K6W772_9ACTN</name>
<dbReference type="InterPro" id="IPR036271">
    <property type="entry name" value="Tet_transcr_reg_TetR-rel_C_sf"/>
</dbReference>
<dbReference type="Gene3D" id="1.10.357.10">
    <property type="entry name" value="Tetracycline Repressor, domain 2"/>
    <property type="match status" value="1"/>
</dbReference>
<organism evidence="4 5">
    <name type="scientific">Gordonia rhizosphera NBRC 16068</name>
    <dbReference type="NCBI Taxonomy" id="1108045"/>
    <lineage>
        <taxon>Bacteria</taxon>
        <taxon>Bacillati</taxon>
        <taxon>Actinomycetota</taxon>
        <taxon>Actinomycetes</taxon>
        <taxon>Mycobacteriales</taxon>
        <taxon>Gordoniaceae</taxon>
        <taxon>Gordonia</taxon>
    </lineage>
</organism>
<sequence>MLDAAEELFAERGYHDTGLKDVAARCELSVGTIYSLFESKEQLYETVLLRHGDRQTAEADARAPSSMPADERLIALARMQIEHMAEHPRWHAVNADAARVATRPGATMPHGYKVYLQDSFDYLTEIIEDGQRAGVIYPGDPRAMARLYFTLLDAFVTMNYPEETGGGNTDSVLFENFVRRAFSSRSSH</sequence>
<accession>K6W772</accession>
<keyword evidence="1 2" id="KW-0238">DNA-binding</keyword>
<dbReference type="PROSITE" id="PS50977">
    <property type="entry name" value="HTH_TETR_2"/>
    <property type="match status" value="1"/>
</dbReference>
<dbReference type="AlphaFoldDB" id="K6W772"/>
<comment type="caution">
    <text evidence="4">The sequence shown here is derived from an EMBL/GenBank/DDBJ whole genome shotgun (WGS) entry which is preliminary data.</text>
</comment>
<dbReference type="Proteomes" id="UP000008363">
    <property type="component" value="Unassembled WGS sequence"/>
</dbReference>